<dbReference type="EMBL" id="FP565575">
    <property type="protein sequence ID" value="CBE67344.1"/>
    <property type="molecule type" value="Genomic_DNA"/>
</dbReference>
<dbReference type="Proteomes" id="UP000006898">
    <property type="component" value="Chromosome"/>
</dbReference>
<protein>
    <submittedName>
        <fullName evidence="2">Uncharacterized protein</fullName>
    </submittedName>
</protein>
<keyword evidence="1" id="KW-0732">Signal</keyword>
<dbReference type="AlphaFoldDB" id="D5MIJ4"/>
<feature type="chain" id="PRO_5003074617" evidence="1">
    <location>
        <begin position="33"/>
        <end position="306"/>
    </location>
</feature>
<name>D5MIJ4_METO1</name>
<evidence type="ECO:0000313" key="3">
    <source>
        <dbReference type="Proteomes" id="UP000006898"/>
    </source>
</evidence>
<dbReference type="HOGENOM" id="CLU_908158_0_0_0"/>
<gene>
    <name evidence="2" type="ORF">DAMO_0246</name>
</gene>
<evidence type="ECO:0000256" key="1">
    <source>
        <dbReference type="SAM" id="SignalP"/>
    </source>
</evidence>
<organism evidence="2 3">
    <name type="scientific">Methylomirabilis oxygeniifera</name>
    <dbReference type="NCBI Taxonomy" id="671143"/>
    <lineage>
        <taxon>Bacteria</taxon>
        <taxon>Candidatus Methylomirabilota</taxon>
        <taxon>Candidatus Methylomirabilia</taxon>
        <taxon>Candidatus Methylomirabilales</taxon>
        <taxon>Candidatus Methylomirabilaceae</taxon>
        <taxon>Candidatus Methylomirabilis</taxon>
    </lineage>
</organism>
<dbReference type="KEGG" id="mox:DAMO_0246"/>
<proteinExistence type="predicted"/>
<evidence type="ECO:0000313" key="2">
    <source>
        <dbReference type="EMBL" id="CBE67344.1"/>
    </source>
</evidence>
<sequence length="306" mass="32305">MGRRRRAAWAAPLLMIVWVLSVCLHQPAQALAATNSELIPGSRIVFPYYDLREGISTFLSLTNVGLGSATLHLEFYDASCLRRDSSLDLSAGDADLLDIGAILQPQADGLFRQGFVDVVTFAGDALLGTAIIVNGPEDWGIVYHGASARRLSGGPLPFEPYPSRLFLPAFLTQGSVGDGRLSDGLLVVAAPHPTQPGGELPDLSLQSTIRVFLDQEPAFQLTTIGEKAEEGLPTATSTGHQLLLPIGQAAGTFPTPRFGWLSVTNQAVDEVGTPIGMVGLYIQTIAGDGSGMGMAIRLWADPASGP</sequence>
<reference evidence="2 3" key="1">
    <citation type="journal article" date="2010" name="Nature">
        <title>Nitrite-driven anaerobic methane oxidation by oxygenic bacteria.</title>
        <authorList>
            <person name="Ettwig K.F."/>
            <person name="Butler M.K."/>
            <person name="Le Paslier D."/>
            <person name="Pelletier E."/>
            <person name="Mangenot S."/>
            <person name="Kuypers M.M.M."/>
            <person name="Schreiber F."/>
            <person name="Dutilh B.E."/>
            <person name="Zedelius J."/>
            <person name="de Beer D."/>
            <person name="Gloerich J."/>
            <person name="Wessels H.J.C.T."/>
            <person name="van Allen T."/>
            <person name="Luesken F."/>
            <person name="Wu M."/>
            <person name="van de Pas-Schoonen K.T."/>
            <person name="Op den Camp H.J.M."/>
            <person name="Janssen-Megens E.M."/>
            <person name="Francoijs K-J."/>
            <person name="Stunnenberg H."/>
            <person name="Weissenbach J."/>
            <person name="Jetten M.S.M."/>
            <person name="Strous M."/>
        </authorList>
    </citation>
    <scope>NUCLEOTIDE SEQUENCE [LARGE SCALE GENOMIC DNA]</scope>
</reference>
<dbReference type="STRING" id="671143.DAMO_0246"/>
<accession>D5MIJ4</accession>
<feature type="signal peptide" evidence="1">
    <location>
        <begin position="1"/>
        <end position="32"/>
    </location>
</feature>